<proteinExistence type="predicted"/>
<accession>A0A4V0HBC7</accession>
<name>A0A4V0HBC7_STRPO</name>
<evidence type="ECO:0000313" key="1">
    <source>
        <dbReference type="EMBL" id="VTT45107.1"/>
    </source>
</evidence>
<dbReference type="EMBL" id="LR594052">
    <property type="protein sequence ID" value="VTT45107.1"/>
    <property type="molecule type" value="Genomic_DNA"/>
</dbReference>
<dbReference type="GO" id="GO:0030153">
    <property type="term" value="P:bacteriocin immunity"/>
    <property type="evidence" value="ECO:0007669"/>
    <property type="project" value="InterPro"/>
</dbReference>
<organism evidence="1 2">
    <name type="scientific">Streptococcus porcinus</name>
    <dbReference type="NCBI Taxonomy" id="1340"/>
    <lineage>
        <taxon>Bacteria</taxon>
        <taxon>Bacillati</taxon>
        <taxon>Bacillota</taxon>
        <taxon>Bacilli</taxon>
        <taxon>Lactobacillales</taxon>
        <taxon>Streptococcaceae</taxon>
        <taxon>Streptococcus</taxon>
    </lineage>
</organism>
<reference evidence="1 2" key="1">
    <citation type="submission" date="2019-05" db="EMBL/GenBank/DDBJ databases">
        <authorList>
            <consortium name="Pathogen Informatics"/>
        </authorList>
    </citation>
    <scope>NUCLEOTIDE SEQUENCE [LARGE SCALE GENOMIC DNA]</scope>
    <source>
        <strain evidence="1 2">NCTC10924</strain>
    </source>
</reference>
<dbReference type="Pfam" id="PF08951">
    <property type="entry name" value="EntA_Immun"/>
    <property type="match status" value="1"/>
</dbReference>
<gene>
    <name evidence="1" type="ORF">NCTC10924_01345</name>
</gene>
<dbReference type="InterPro" id="IPR015046">
    <property type="entry name" value="LciA_Immunity-like"/>
</dbReference>
<protein>
    <submittedName>
        <fullName evidence="1">Enterocin A Immunity</fullName>
    </submittedName>
</protein>
<sequence>MAGFRHLVEGILILGIKGNIMKITKNDLLMDVTNLIINPAVKEEERRILITYKNNIEESPHLENNIMNLSNELRLLAVKNISSKEKMIIAVNEFYKKICSYNELNKNIARGLGFYGIMR</sequence>
<dbReference type="OrthoDB" id="1931729at2"/>
<dbReference type="AlphaFoldDB" id="A0A4V0HBC7"/>
<evidence type="ECO:0000313" key="2">
    <source>
        <dbReference type="Proteomes" id="UP000306241"/>
    </source>
</evidence>
<dbReference type="CDD" id="cd21059">
    <property type="entry name" value="LciA-like"/>
    <property type="match status" value="1"/>
</dbReference>
<dbReference type="Proteomes" id="UP000306241">
    <property type="component" value="Chromosome"/>
</dbReference>